<evidence type="ECO:0000256" key="3">
    <source>
        <dbReference type="ARBA" id="ARBA00022989"/>
    </source>
</evidence>
<evidence type="ECO:0000313" key="10">
    <source>
        <dbReference type="Proteomes" id="UP000073492"/>
    </source>
</evidence>
<comment type="subcellular location">
    <subcellularLocation>
        <location evidence="1">Membrane</location>
        <topology evidence="1">Multi-pass membrane protein</topology>
    </subcellularLocation>
</comment>
<dbReference type="GO" id="GO:0016020">
    <property type="term" value="C:membrane"/>
    <property type="evidence" value="ECO:0007669"/>
    <property type="project" value="UniProtKB-SubCell"/>
</dbReference>
<comment type="caution">
    <text evidence="9">The sequence shown here is derived from an EMBL/GenBank/DDBJ whole genome shotgun (WGS) entry which is preliminary data.</text>
</comment>
<evidence type="ECO:0000256" key="2">
    <source>
        <dbReference type="ARBA" id="ARBA00022692"/>
    </source>
</evidence>
<feature type="transmembrane region" description="Helical" evidence="7">
    <location>
        <begin position="105"/>
        <end position="125"/>
    </location>
</feature>
<keyword evidence="4 7" id="KW-0472">Membrane</keyword>
<dbReference type="EMBL" id="LFZO01000054">
    <property type="protein sequence ID" value="KXT15626.1"/>
    <property type="molecule type" value="Genomic_DNA"/>
</dbReference>
<protein>
    <recommendedName>
        <fullName evidence="8">Rhodopsin domain-containing protein</fullName>
    </recommendedName>
</protein>
<dbReference type="Proteomes" id="UP000073492">
    <property type="component" value="Unassembled WGS sequence"/>
</dbReference>
<dbReference type="InterPro" id="IPR049326">
    <property type="entry name" value="Rhodopsin_dom_fungi"/>
</dbReference>
<feature type="transmembrane region" description="Helical" evidence="7">
    <location>
        <begin position="38"/>
        <end position="59"/>
    </location>
</feature>
<proteinExistence type="inferred from homology"/>
<dbReference type="PANTHER" id="PTHR33048:SF47">
    <property type="entry name" value="INTEGRAL MEMBRANE PROTEIN-RELATED"/>
    <property type="match status" value="1"/>
</dbReference>
<accession>A0A139IM51</accession>
<feature type="transmembrane region" description="Helical" evidence="7">
    <location>
        <begin position="146"/>
        <end position="168"/>
    </location>
</feature>
<feature type="transmembrane region" description="Helical" evidence="7">
    <location>
        <begin position="71"/>
        <end position="93"/>
    </location>
</feature>
<sequence length="405" mass="43829">MFREDIDDSSVNTSMPLQAQPVSPVAARFGASDVGIEALGPTVAFTTLATLIVALRWYTRACLVRRVGKDDYVILISLVMSWAMCIIIGLSIGEGVGHYEGHMDLQAIAKLIVAFNTLWSILVNITKASILAQYLRIFDGTWTRRCCYLILFLLLPATAWGIFGGIFLCKPTAKIWNPQIPGNCWNAQTYWSSVSAVDIFLDFWTLILPMPAIAGLHLPRKQKIATMLAFLLGFVVCIVGVARMATVLASSEQGDYILSGVWAILWSGVEGNISIICASILSLKALVTRMFPRLLEQTGPANKHAMRLPNVSGAGSEWEAGDSQALTLGNSGGSSLLHPSRLESAQGESQSGTCRVPPACMPPIGVPRRSRHKPADSRSDAVDIFQMLQADAQDQDDGKSEASSS</sequence>
<feature type="compositionally biased region" description="Basic and acidic residues" evidence="6">
    <location>
        <begin position="396"/>
        <end position="405"/>
    </location>
</feature>
<evidence type="ECO:0000256" key="4">
    <source>
        <dbReference type="ARBA" id="ARBA00023136"/>
    </source>
</evidence>
<dbReference type="Pfam" id="PF20684">
    <property type="entry name" value="Fung_rhodopsin"/>
    <property type="match status" value="1"/>
</dbReference>
<dbReference type="OrthoDB" id="444631at2759"/>
<keyword evidence="2 7" id="KW-0812">Transmembrane</keyword>
<feature type="transmembrane region" description="Helical" evidence="7">
    <location>
        <begin position="261"/>
        <end position="283"/>
    </location>
</feature>
<comment type="similarity">
    <text evidence="5">Belongs to the SAT4 family.</text>
</comment>
<feature type="region of interest" description="Disordered" evidence="6">
    <location>
        <begin position="337"/>
        <end position="405"/>
    </location>
</feature>
<reference evidence="9 10" key="1">
    <citation type="submission" date="2015-07" db="EMBL/GenBank/DDBJ databases">
        <title>Comparative genomics of the Sigatoka disease complex on banana suggests a link between parallel evolutionary changes in Pseudocercospora fijiensis and Pseudocercospora eumusae and increased virulence on the banana host.</title>
        <authorList>
            <person name="Chang T.-C."/>
            <person name="Salvucci A."/>
            <person name="Crous P.W."/>
            <person name="Stergiopoulos I."/>
        </authorList>
    </citation>
    <scope>NUCLEOTIDE SEQUENCE [LARGE SCALE GENOMIC DNA]</scope>
    <source>
        <strain evidence="9 10">CBS 116634</strain>
    </source>
</reference>
<dbReference type="InterPro" id="IPR052337">
    <property type="entry name" value="SAT4-like"/>
</dbReference>
<feature type="transmembrane region" description="Helical" evidence="7">
    <location>
        <begin position="228"/>
        <end position="249"/>
    </location>
</feature>
<evidence type="ECO:0000256" key="7">
    <source>
        <dbReference type="SAM" id="Phobius"/>
    </source>
</evidence>
<evidence type="ECO:0000259" key="8">
    <source>
        <dbReference type="Pfam" id="PF20684"/>
    </source>
</evidence>
<gene>
    <name evidence="9" type="ORF">AC579_5839</name>
</gene>
<keyword evidence="10" id="KW-1185">Reference proteome</keyword>
<name>A0A139IM51_9PEZI</name>
<evidence type="ECO:0000313" key="9">
    <source>
        <dbReference type="EMBL" id="KXT15626.1"/>
    </source>
</evidence>
<organism evidence="9 10">
    <name type="scientific">Pseudocercospora musae</name>
    <dbReference type="NCBI Taxonomy" id="113226"/>
    <lineage>
        <taxon>Eukaryota</taxon>
        <taxon>Fungi</taxon>
        <taxon>Dikarya</taxon>
        <taxon>Ascomycota</taxon>
        <taxon>Pezizomycotina</taxon>
        <taxon>Dothideomycetes</taxon>
        <taxon>Dothideomycetidae</taxon>
        <taxon>Mycosphaerellales</taxon>
        <taxon>Mycosphaerellaceae</taxon>
        <taxon>Pseudocercospora</taxon>
    </lineage>
</organism>
<evidence type="ECO:0000256" key="6">
    <source>
        <dbReference type="SAM" id="MobiDB-lite"/>
    </source>
</evidence>
<feature type="domain" description="Rhodopsin" evidence="8">
    <location>
        <begin position="55"/>
        <end position="288"/>
    </location>
</feature>
<feature type="transmembrane region" description="Helical" evidence="7">
    <location>
        <begin position="199"/>
        <end position="216"/>
    </location>
</feature>
<dbReference type="PANTHER" id="PTHR33048">
    <property type="entry name" value="PTH11-LIKE INTEGRAL MEMBRANE PROTEIN (AFU_ORTHOLOGUE AFUA_5G11245)"/>
    <property type="match status" value="1"/>
</dbReference>
<evidence type="ECO:0000256" key="5">
    <source>
        <dbReference type="ARBA" id="ARBA00038359"/>
    </source>
</evidence>
<evidence type="ECO:0000256" key="1">
    <source>
        <dbReference type="ARBA" id="ARBA00004141"/>
    </source>
</evidence>
<dbReference type="AlphaFoldDB" id="A0A139IM51"/>
<keyword evidence="3 7" id="KW-1133">Transmembrane helix</keyword>